<keyword evidence="3" id="KW-1185">Reference proteome</keyword>
<evidence type="ECO:0000313" key="2">
    <source>
        <dbReference type="EMBL" id="KAL3762811.1"/>
    </source>
</evidence>
<evidence type="ECO:0000256" key="1">
    <source>
        <dbReference type="SAM" id="MobiDB-lite"/>
    </source>
</evidence>
<comment type="caution">
    <text evidence="2">The sequence shown here is derived from an EMBL/GenBank/DDBJ whole genome shotgun (WGS) entry which is preliminary data.</text>
</comment>
<evidence type="ECO:0008006" key="4">
    <source>
        <dbReference type="Google" id="ProtNLM"/>
    </source>
</evidence>
<dbReference type="InterPro" id="IPR029058">
    <property type="entry name" value="AB_hydrolase_fold"/>
</dbReference>
<accession>A0ABD3MFE0</accession>
<proteinExistence type="predicted"/>
<dbReference type="InterPro" id="IPR003386">
    <property type="entry name" value="LACT/PDAT_acylTrfase"/>
</dbReference>
<feature type="compositionally biased region" description="Polar residues" evidence="1">
    <location>
        <begin position="252"/>
        <end position="263"/>
    </location>
</feature>
<dbReference type="Pfam" id="PF02450">
    <property type="entry name" value="LCAT"/>
    <property type="match status" value="2"/>
</dbReference>
<protein>
    <recommendedName>
        <fullName evidence="4">Phospholipid:diacylglycerol acyltransferase</fullName>
    </recommendedName>
</protein>
<dbReference type="SUPFAM" id="SSF53474">
    <property type="entry name" value="alpha/beta-Hydrolases"/>
    <property type="match status" value="1"/>
</dbReference>
<dbReference type="Gene3D" id="3.40.50.1820">
    <property type="entry name" value="alpha/beta hydrolase"/>
    <property type="match status" value="1"/>
</dbReference>
<feature type="compositionally biased region" description="Basic and acidic residues" evidence="1">
    <location>
        <begin position="406"/>
        <end position="420"/>
    </location>
</feature>
<evidence type="ECO:0000313" key="3">
    <source>
        <dbReference type="Proteomes" id="UP001530315"/>
    </source>
</evidence>
<feature type="compositionally biased region" description="Polar residues" evidence="1">
    <location>
        <begin position="79"/>
        <end position="100"/>
    </location>
</feature>
<dbReference type="Proteomes" id="UP001530315">
    <property type="component" value="Unassembled WGS sequence"/>
</dbReference>
<name>A0ABD3MFE0_9STRA</name>
<gene>
    <name evidence="2" type="ORF">ACHAW5_011269</name>
</gene>
<dbReference type="AlphaFoldDB" id="A0ABD3MFE0"/>
<feature type="compositionally biased region" description="Basic and acidic residues" evidence="1">
    <location>
        <begin position="239"/>
        <end position="251"/>
    </location>
</feature>
<dbReference type="EMBL" id="JALLAZ020001815">
    <property type="protein sequence ID" value="KAL3762811.1"/>
    <property type="molecule type" value="Genomic_DNA"/>
</dbReference>
<dbReference type="PANTHER" id="PTHR11440">
    <property type="entry name" value="LECITHIN-CHOLESTEROL ACYLTRANSFERASE-RELATED"/>
    <property type="match status" value="1"/>
</dbReference>
<feature type="region of interest" description="Disordered" evidence="1">
    <location>
        <begin position="406"/>
        <end position="426"/>
    </location>
</feature>
<organism evidence="2 3">
    <name type="scientific">Stephanodiscus triporus</name>
    <dbReference type="NCBI Taxonomy" id="2934178"/>
    <lineage>
        <taxon>Eukaryota</taxon>
        <taxon>Sar</taxon>
        <taxon>Stramenopiles</taxon>
        <taxon>Ochrophyta</taxon>
        <taxon>Bacillariophyta</taxon>
        <taxon>Coscinodiscophyceae</taxon>
        <taxon>Thalassiosirophycidae</taxon>
        <taxon>Stephanodiscales</taxon>
        <taxon>Stephanodiscaceae</taxon>
        <taxon>Stephanodiscus</taxon>
    </lineage>
</organism>
<feature type="region of interest" description="Disordered" evidence="1">
    <location>
        <begin position="63"/>
        <end position="105"/>
    </location>
</feature>
<sequence length="1112" mass="123919">MIQFQKEHPPSSHLRRMTSRPLSSAIGHFALAGYSTIILLSCCAQDVDVAKEYSSAWESVGYEQPLPKSSENRRKYASNDDTSNTDRTNGVGNEETPNNSHAKRKRPRITLLGLEDLLNLELSGIFGLGNDFNYETEDGHDVPPRLDYNQLHANDMIEDSIYDPFSPDPSCIEANSYDDGSGGDCWQPPDTTMEEEIIQVSDCGDSTKSAGLETLSWGYGGADPDDDVQEGEAVCVEGSDRLIKGENKDEPTQSNQPTTSETSAKVDASADGLQCRATKSRFVDKHWGSDLNILRMRDQLLGRRGKYWDVIEQEHVVANNTESAASGTSSKVKRPPIFLLPGLASTRLVSWKHKSCPHSPLLSDIKMLDYVWLNMNLLIQMATIDARCWSECLTLGKYQSDYDGADKEMDNSEHGDEGFKSGEQQARGCKLRPDEGIDSISSLAPGSISSNFLVGGTNTVYAWFVQWIAENLGYDVRSIVALPYDWRLSPDKLESRDGFLTQTRRKIEAAVEFSGMPGIMVAHSMGNSVFRYFLEWLRIQMREEAYERYVQQTKLTQAAAVAQAPGQGPFWRSRALYRIRRSTNNAENAAEVGDAAVLDEMTRLLEGQDESVNLTEDETEIENDGQAGRQFPQLYELAKVEGDAEWINWLGKHIWTYLGLAAPLLGAPGPLRSVLSGENMGLPFTNEEARGLELSFGSTSTVNPISTKMGFCDGDAIDIGKVGKRRAKGREKNSKLACLEELVTEIDQSSKESGDPWKDFPALRLLLKDRVDFDTVFPTIELLQEYCMENEKSPCSNQTATAFGPRDVMSGALFEAMKSVWREEGDPLGVKLDQLRESWWDSVVPNMLETTPDRPHIKHVIMAYGVDVATEVGYVYKKSENSEAADDSAATKRLQSKNNFDGVPSLFDVVWEEPRGKLVSESQMVEPSSLATILRKKKDRRRPLKNNVGESPTWLHHSGDGTIPYLSLMWAHTWLLHATRAMRSFNTTGSMLEGERISNPKRVLDSIKVSHRKKGGSEWVEGYGANPLDEDYEESRSSDGDTGTSHPHGTKYKPKMVRFEASGRSRSTGMEYTTTVIEAIGVEHKETTRNYDILAAAFTDVLKNLHDDYGLI</sequence>
<reference evidence="2 3" key="1">
    <citation type="submission" date="2024-10" db="EMBL/GenBank/DDBJ databases">
        <title>Updated reference genomes for cyclostephanoid diatoms.</title>
        <authorList>
            <person name="Roberts W.R."/>
            <person name="Alverson A.J."/>
        </authorList>
    </citation>
    <scope>NUCLEOTIDE SEQUENCE [LARGE SCALE GENOMIC DNA]</scope>
    <source>
        <strain evidence="2 3">AJA276-08</strain>
    </source>
</reference>
<feature type="region of interest" description="Disordered" evidence="1">
    <location>
        <begin position="239"/>
        <end position="270"/>
    </location>
</feature>
<feature type="region of interest" description="Disordered" evidence="1">
    <location>
        <begin position="1018"/>
        <end position="1052"/>
    </location>
</feature>